<dbReference type="PANTHER" id="PTHR31286:SF180">
    <property type="entry name" value="OS10G0362600 PROTEIN"/>
    <property type="match status" value="1"/>
</dbReference>
<feature type="compositionally biased region" description="Polar residues" evidence="1">
    <location>
        <begin position="300"/>
        <end position="312"/>
    </location>
</feature>
<dbReference type="InterPro" id="IPR025558">
    <property type="entry name" value="DUF4283"/>
</dbReference>
<dbReference type="EMBL" id="OX459121">
    <property type="protein sequence ID" value="CAI9104431.1"/>
    <property type="molecule type" value="Genomic_DNA"/>
</dbReference>
<keyword evidence="4" id="KW-1185">Reference proteome</keyword>
<dbReference type="Pfam" id="PF14111">
    <property type="entry name" value="DUF4283"/>
    <property type="match status" value="1"/>
</dbReference>
<dbReference type="PANTHER" id="PTHR31286">
    <property type="entry name" value="GLYCINE-RICH CELL WALL STRUCTURAL PROTEIN 1.8-LIKE"/>
    <property type="match status" value="1"/>
</dbReference>
<dbReference type="AlphaFoldDB" id="A0AAV1DAI7"/>
<evidence type="ECO:0000256" key="1">
    <source>
        <dbReference type="SAM" id="MobiDB-lite"/>
    </source>
</evidence>
<evidence type="ECO:0000313" key="3">
    <source>
        <dbReference type="EMBL" id="CAI9104431.1"/>
    </source>
</evidence>
<proteinExistence type="predicted"/>
<accession>A0AAV1DAI7</accession>
<feature type="domain" description="DUF4283" evidence="2">
    <location>
        <begin position="77"/>
        <end position="156"/>
    </location>
</feature>
<evidence type="ECO:0000313" key="4">
    <source>
        <dbReference type="Proteomes" id="UP001161247"/>
    </source>
</evidence>
<evidence type="ECO:0000259" key="2">
    <source>
        <dbReference type="Pfam" id="PF14111"/>
    </source>
</evidence>
<dbReference type="Proteomes" id="UP001161247">
    <property type="component" value="Chromosome 4"/>
</dbReference>
<protein>
    <submittedName>
        <fullName evidence="3">OLC1v1003099C1</fullName>
    </submittedName>
</protein>
<sequence>MADDQPPASSLVQPLNNKPSFGQILGGLKPNPRTLSKAFTASFEPKASIIQSEPTQYKREPTFLLTQVEDDKLAAPFQLALVGKLKMGRPTMDYLWKEFQTIGFKGGFSLGMIDRRLVLIYFHLEEDFQRCWMKGVWTFDKHSMRIQKWTPTFNPTHESPIVPVWVSFEGLPIHRFNKKYLHKVATIIDKPLKSTFLLSTCPIPLLLGFVWREISPTGPGYHERKENTVVEAIPLAMDESPVAIGEQESLVDELDNLQRMAPPAAIQEVPTISQNPPNPQLKPIPSAIAQDAQSQSSCQLESQNSKADFSQS</sequence>
<name>A0AAV1DAI7_OLDCO</name>
<feature type="region of interest" description="Disordered" evidence="1">
    <location>
        <begin position="265"/>
        <end position="312"/>
    </location>
</feature>
<gene>
    <name evidence="3" type="ORF">OLC1_LOCUS13361</name>
</gene>
<reference evidence="3" key="1">
    <citation type="submission" date="2023-03" db="EMBL/GenBank/DDBJ databases">
        <authorList>
            <person name="Julca I."/>
        </authorList>
    </citation>
    <scope>NUCLEOTIDE SEQUENCE</scope>
</reference>
<organism evidence="3 4">
    <name type="scientific">Oldenlandia corymbosa var. corymbosa</name>
    <dbReference type="NCBI Taxonomy" id="529605"/>
    <lineage>
        <taxon>Eukaryota</taxon>
        <taxon>Viridiplantae</taxon>
        <taxon>Streptophyta</taxon>
        <taxon>Embryophyta</taxon>
        <taxon>Tracheophyta</taxon>
        <taxon>Spermatophyta</taxon>
        <taxon>Magnoliopsida</taxon>
        <taxon>eudicotyledons</taxon>
        <taxon>Gunneridae</taxon>
        <taxon>Pentapetalae</taxon>
        <taxon>asterids</taxon>
        <taxon>lamiids</taxon>
        <taxon>Gentianales</taxon>
        <taxon>Rubiaceae</taxon>
        <taxon>Rubioideae</taxon>
        <taxon>Spermacoceae</taxon>
        <taxon>Hedyotis-Oldenlandia complex</taxon>
        <taxon>Oldenlandia</taxon>
    </lineage>
</organism>
<feature type="compositionally biased region" description="Low complexity" evidence="1">
    <location>
        <begin position="286"/>
        <end position="299"/>
    </location>
</feature>
<dbReference type="InterPro" id="IPR040256">
    <property type="entry name" value="At4g02000-like"/>
</dbReference>